<dbReference type="AlphaFoldDB" id="A0A099Z2P5"/>
<dbReference type="Proteomes" id="UP000053641">
    <property type="component" value="Unassembled WGS sequence"/>
</dbReference>
<feature type="non-terminal residue" evidence="1">
    <location>
        <position position="43"/>
    </location>
</feature>
<evidence type="ECO:0000313" key="2">
    <source>
        <dbReference type="Proteomes" id="UP000053641"/>
    </source>
</evidence>
<protein>
    <submittedName>
        <fullName evidence="1">Uncharacterized protein</fullName>
    </submittedName>
</protein>
<gene>
    <name evidence="1" type="ORF">N309_09125</name>
</gene>
<evidence type="ECO:0000313" key="1">
    <source>
        <dbReference type="EMBL" id="KGL75085.1"/>
    </source>
</evidence>
<accession>A0A099Z2P5</accession>
<feature type="non-terminal residue" evidence="1">
    <location>
        <position position="1"/>
    </location>
</feature>
<keyword evidence="2" id="KW-1185">Reference proteome</keyword>
<name>A0A099Z2P5_TINGU</name>
<sequence>TTVSVPVGTIVSGSIIWGYIFYCKHTPILARNFFSHVPVLLKA</sequence>
<proteinExistence type="predicted"/>
<reference evidence="1 2" key="1">
    <citation type="submission" date="2014-06" db="EMBL/GenBank/DDBJ databases">
        <title>Genome evolution of avian class.</title>
        <authorList>
            <person name="Zhang G."/>
            <person name="Li C."/>
        </authorList>
    </citation>
    <scope>NUCLEOTIDE SEQUENCE [LARGE SCALE GENOMIC DNA]</scope>
    <source>
        <strain evidence="1">BGI_N309</strain>
    </source>
</reference>
<organism evidence="1 2">
    <name type="scientific">Tinamus guttatus</name>
    <name type="common">White-throated tinamou</name>
    <dbReference type="NCBI Taxonomy" id="94827"/>
    <lineage>
        <taxon>Eukaryota</taxon>
        <taxon>Metazoa</taxon>
        <taxon>Chordata</taxon>
        <taxon>Craniata</taxon>
        <taxon>Vertebrata</taxon>
        <taxon>Euteleostomi</taxon>
        <taxon>Archelosauria</taxon>
        <taxon>Archosauria</taxon>
        <taxon>Dinosauria</taxon>
        <taxon>Saurischia</taxon>
        <taxon>Theropoda</taxon>
        <taxon>Coelurosauria</taxon>
        <taxon>Aves</taxon>
        <taxon>Palaeognathae</taxon>
        <taxon>Tinamiformes</taxon>
        <taxon>Tinamidae</taxon>
        <taxon>Tinamus</taxon>
    </lineage>
</organism>
<dbReference type="EMBL" id="KL887639">
    <property type="protein sequence ID" value="KGL75085.1"/>
    <property type="molecule type" value="Genomic_DNA"/>
</dbReference>